<name>A0A0C2F3E4_9PEZI</name>
<dbReference type="AlphaFoldDB" id="A0A0C2F3E4"/>
<reference evidence="2 3" key="1">
    <citation type="journal article" date="2014" name="BMC Genomics">
        <title>Comparative genomics of the major fungal agents of human and animal Sporotrichosis: Sporothrix schenckii and Sporothrix brasiliensis.</title>
        <authorList>
            <person name="Teixeira M.M."/>
            <person name="de Almeida L.G."/>
            <person name="Kubitschek-Barreira P."/>
            <person name="Alves F.L."/>
            <person name="Kioshima E.S."/>
            <person name="Abadio A.K."/>
            <person name="Fernandes L."/>
            <person name="Derengowski L.S."/>
            <person name="Ferreira K.S."/>
            <person name="Souza R.C."/>
            <person name="Ruiz J.C."/>
            <person name="de Andrade N.C."/>
            <person name="Paes H.C."/>
            <person name="Nicola A.M."/>
            <person name="Albuquerque P."/>
            <person name="Gerber A.L."/>
            <person name="Martins V.P."/>
            <person name="Peconick L.D."/>
            <person name="Neto A.V."/>
            <person name="Chaucanez C.B."/>
            <person name="Silva P.A."/>
            <person name="Cunha O.L."/>
            <person name="de Oliveira F.F."/>
            <person name="dos Santos T.C."/>
            <person name="Barros A.L."/>
            <person name="Soares M.A."/>
            <person name="de Oliveira L.M."/>
            <person name="Marini M.M."/>
            <person name="Villalobos-Duno H."/>
            <person name="Cunha M.M."/>
            <person name="de Hoog S."/>
            <person name="da Silveira J.F."/>
            <person name="Henrissat B."/>
            <person name="Nino-Vega G.A."/>
            <person name="Cisalpino P.S."/>
            <person name="Mora-Montes H.M."/>
            <person name="Almeida S.R."/>
            <person name="Stajich J.E."/>
            <person name="Lopes-Bezerra L.M."/>
            <person name="Vasconcelos A.T."/>
            <person name="Felipe M.S."/>
        </authorList>
    </citation>
    <scope>NUCLEOTIDE SEQUENCE [LARGE SCALE GENOMIC DNA]</scope>
    <source>
        <strain evidence="2 3">5110</strain>
    </source>
</reference>
<evidence type="ECO:0000313" key="2">
    <source>
        <dbReference type="EMBL" id="KIH93419.1"/>
    </source>
</evidence>
<feature type="region of interest" description="Disordered" evidence="1">
    <location>
        <begin position="1"/>
        <end position="22"/>
    </location>
</feature>
<dbReference type="GeneID" id="63677412"/>
<feature type="compositionally biased region" description="Low complexity" evidence="1">
    <location>
        <begin position="502"/>
        <end position="511"/>
    </location>
</feature>
<accession>A0A0C2F3E4</accession>
<organism evidence="2 3">
    <name type="scientific">Sporothrix brasiliensis 5110</name>
    <dbReference type="NCBI Taxonomy" id="1398154"/>
    <lineage>
        <taxon>Eukaryota</taxon>
        <taxon>Fungi</taxon>
        <taxon>Dikarya</taxon>
        <taxon>Ascomycota</taxon>
        <taxon>Pezizomycotina</taxon>
        <taxon>Sordariomycetes</taxon>
        <taxon>Sordariomycetidae</taxon>
        <taxon>Ophiostomatales</taxon>
        <taxon>Ophiostomataceae</taxon>
        <taxon>Sporothrix</taxon>
    </lineage>
</organism>
<dbReference type="VEuPathDB" id="FungiDB:SPBR_04208"/>
<proteinExistence type="predicted"/>
<feature type="region of interest" description="Disordered" evidence="1">
    <location>
        <begin position="476"/>
        <end position="511"/>
    </location>
</feature>
<dbReference type="Proteomes" id="UP000031575">
    <property type="component" value="Unassembled WGS sequence"/>
</dbReference>
<dbReference type="EMBL" id="AWTV01000005">
    <property type="protein sequence ID" value="KIH93419.1"/>
    <property type="molecule type" value="Genomic_DNA"/>
</dbReference>
<comment type="caution">
    <text evidence="2">The sequence shown here is derived from an EMBL/GenBank/DDBJ whole genome shotgun (WGS) entry which is preliminary data.</text>
</comment>
<sequence>MADSDGLGAVEDGYNDVAQRSNQDSMRIGEEGRVPFQRVYMLAVGPSAAANPRYDPKKELLVNGARLAKGNELLEGEQTKMYLEVGIIDGKDPNKYLGTGKGRDKSREAARRLRGVQERDENTMRVFIPVTERIQTQTRYYVGCMPVDGRLTPRLVSSKQVFFYPEFWLNVDTRLSSKDKLKELGIACRTHAANIKEGPPRVQTLIVLDDDEKIKKAHPSITTASGHLASYLALQFSLFQESNNGTYLTKMRDTIEKTAGIKEGYGCETSSEGLFAFLDFEESLSAEFATQAAAELEASAGIYMTSDFLAGLHSVLSDMDEDKRSFLTSKTLPFFFDYYKEFVGSAVTKAGVDQAVRATAIHDRTGTPSISLQQRRKTDTTSEKLQGILSILHKSISTLCHYSRESSNATTKKFGGILERNTTDELMADISEAIDKPHLQGLISELFAFEAEASEKPINRAVQTIGKDILEYIQDQLAREKDRKGTERPRDDDKEDGKKDGGAQAKAQKKK</sequence>
<dbReference type="RefSeq" id="XP_040621429.1">
    <property type="nucleotide sequence ID" value="XM_040762491.1"/>
</dbReference>
<evidence type="ECO:0000256" key="1">
    <source>
        <dbReference type="SAM" id="MobiDB-lite"/>
    </source>
</evidence>
<dbReference type="OrthoDB" id="4763877at2759"/>
<gene>
    <name evidence="2" type="ORF">SPBR_04208</name>
</gene>
<evidence type="ECO:0000313" key="3">
    <source>
        <dbReference type="Proteomes" id="UP000031575"/>
    </source>
</evidence>
<feature type="compositionally biased region" description="Basic and acidic residues" evidence="1">
    <location>
        <begin position="477"/>
        <end position="501"/>
    </location>
</feature>
<protein>
    <submittedName>
        <fullName evidence="2">Uncharacterized protein</fullName>
    </submittedName>
</protein>
<dbReference type="HOGENOM" id="CLU_533374_0_0_1"/>
<keyword evidence="3" id="KW-1185">Reference proteome</keyword>